<dbReference type="EMBL" id="QROS01000001">
    <property type="protein sequence ID" value="RHL50443.1"/>
    <property type="molecule type" value="Genomic_DNA"/>
</dbReference>
<dbReference type="EMBL" id="QSUB01000002">
    <property type="protein sequence ID" value="RGN05744.1"/>
    <property type="molecule type" value="Genomic_DNA"/>
</dbReference>
<dbReference type="Proteomes" id="UP000285839">
    <property type="component" value="Unassembled WGS sequence"/>
</dbReference>
<evidence type="ECO:0000313" key="23">
    <source>
        <dbReference type="Proteomes" id="UP000265808"/>
    </source>
</evidence>
<evidence type="ECO:0000313" key="18">
    <source>
        <dbReference type="EMBL" id="VUX04704.1"/>
    </source>
</evidence>
<dbReference type="EMBL" id="QSHL01000002">
    <property type="protein sequence ID" value="RHC09375.1"/>
    <property type="molecule type" value="Genomic_DNA"/>
</dbReference>
<evidence type="ECO:0000313" key="8">
    <source>
        <dbReference type="EMBL" id="RGS75788.1"/>
    </source>
</evidence>
<evidence type="ECO:0000313" key="16">
    <source>
        <dbReference type="EMBL" id="RHL50443.1"/>
    </source>
</evidence>
<evidence type="ECO:0000259" key="1">
    <source>
        <dbReference type="PROSITE" id="PS51746"/>
    </source>
</evidence>
<reference evidence="17 34" key="3">
    <citation type="journal article" date="2019" name="Science, e1252229">
        <title>Invertible promoters mediate bacterial phase variation, antibiotic resistance, and host adaptation in the gut.</title>
        <authorList>
            <person name="Jiang X."/>
            <person name="Hall A.B."/>
            <person name="Arthur T.D."/>
            <person name="Plichta D.R."/>
            <person name="Covington C.T."/>
            <person name="Poyet M."/>
            <person name="Crothers J."/>
            <person name="Moses P.L."/>
            <person name="Tolonen A.C."/>
            <person name="Vlamakis H."/>
            <person name="Alm E.J."/>
            <person name="Xavier R.J."/>
        </authorList>
    </citation>
    <scope>NUCLEOTIDE SEQUENCE [LARGE SCALE GENOMIC DNA]</scope>
    <source>
        <strain evidence="17">Af_0058</strain>
        <strain evidence="34">af_0058</strain>
    </source>
</reference>
<dbReference type="Proteomes" id="UP000265828">
    <property type="component" value="Unassembled WGS sequence"/>
</dbReference>
<reference evidence="18 35" key="4">
    <citation type="submission" date="2019-07" db="EMBL/GenBank/DDBJ databases">
        <authorList>
            <person name="Hibberd C M."/>
            <person name="Gehrig L. J."/>
            <person name="Chang H.-W."/>
            <person name="Venkatesh S."/>
        </authorList>
    </citation>
    <scope>NUCLEOTIDE SEQUENCE [LARGE SCALE GENOMIC DNA]</scope>
    <source>
        <strain evidence="18">Ruminococcus_obeum_SSTS_Bg7063</strain>
    </source>
</reference>
<dbReference type="Proteomes" id="UP000284024">
    <property type="component" value="Unassembled WGS sequence"/>
</dbReference>
<dbReference type="InterPro" id="IPR036457">
    <property type="entry name" value="PPM-type-like_dom_sf"/>
</dbReference>
<dbReference type="Proteomes" id="UP000284644">
    <property type="component" value="Unassembled WGS sequence"/>
</dbReference>
<dbReference type="Proteomes" id="UP000285897">
    <property type="component" value="Unassembled WGS sequence"/>
</dbReference>
<evidence type="ECO:0000313" key="30">
    <source>
        <dbReference type="Proteomes" id="UP000284267"/>
    </source>
</evidence>
<dbReference type="EMBL" id="QSJW01000001">
    <property type="protein sequence ID" value="RHE15874.1"/>
    <property type="molecule type" value="Genomic_DNA"/>
</dbReference>
<dbReference type="NCBIfam" id="NF033484">
    <property type="entry name" value="Stp1_PP2C_phos"/>
    <property type="match status" value="1"/>
</dbReference>
<dbReference type="Proteomes" id="UP000284242">
    <property type="component" value="Unassembled WGS sequence"/>
</dbReference>
<evidence type="ECO:0000313" key="4">
    <source>
        <dbReference type="EMBL" id="RGN05744.1"/>
    </source>
</evidence>
<dbReference type="Proteomes" id="UP000293506">
    <property type="component" value="Unassembled WGS sequence"/>
</dbReference>
<dbReference type="Proteomes" id="UP000261222">
    <property type="component" value="Unassembled WGS sequence"/>
</dbReference>
<evidence type="ECO:0000313" key="29">
    <source>
        <dbReference type="Proteomes" id="UP000284242"/>
    </source>
</evidence>
<dbReference type="RefSeq" id="WP_005427943.1">
    <property type="nucleotide sequence ID" value="NZ_CABHNB010000020.1"/>
</dbReference>
<evidence type="ECO:0000313" key="13">
    <source>
        <dbReference type="EMBL" id="RHG18733.1"/>
    </source>
</evidence>
<evidence type="ECO:0000313" key="20">
    <source>
        <dbReference type="Proteomes" id="UP000095413"/>
    </source>
</evidence>
<dbReference type="Proteomes" id="UP000265808">
    <property type="component" value="Unassembled WGS sequence"/>
</dbReference>
<evidence type="ECO:0000313" key="12">
    <source>
        <dbReference type="EMBL" id="RHE78454.1"/>
    </source>
</evidence>
<dbReference type="PANTHER" id="PTHR13832">
    <property type="entry name" value="PROTEIN PHOSPHATASE 2C"/>
    <property type="match status" value="1"/>
</dbReference>
<dbReference type="EMBL" id="QSUZ01000005">
    <property type="protein sequence ID" value="RGN88519.1"/>
    <property type="molecule type" value="Genomic_DNA"/>
</dbReference>
<dbReference type="EMBL" id="QRUH01000001">
    <property type="protein sequence ID" value="RGR51242.1"/>
    <property type="molecule type" value="Genomic_DNA"/>
</dbReference>
<dbReference type="Proteomes" id="UP000409147">
    <property type="component" value="Unassembled WGS sequence"/>
</dbReference>
<dbReference type="SMART" id="SM00331">
    <property type="entry name" value="PP2C_SIG"/>
    <property type="match status" value="1"/>
</dbReference>
<dbReference type="EMBL" id="RCXQ01000001">
    <property type="protein sequence ID" value="RYT68857.1"/>
    <property type="molecule type" value="Genomic_DNA"/>
</dbReference>
<dbReference type="EMBL" id="CYZD01000003">
    <property type="protein sequence ID" value="CUN82569.1"/>
    <property type="molecule type" value="Genomic_DNA"/>
</dbReference>
<protein>
    <submittedName>
        <fullName evidence="3">Serine/threonine phosphatase stp</fullName>
        <ecNumber evidence="3">3.1.3.16</ecNumber>
    </submittedName>
    <submittedName>
        <fullName evidence="4">Stp1/IreP family PP2C-type Ser/Thr phosphatase</fullName>
    </submittedName>
</protein>
<dbReference type="Gene3D" id="3.60.40.10">
    <property type="entry name" value="PPM-type phosphatase domain"/>
    <property type="match status" value="1"/>
</dbReference>
<sequence>MRVYSATDVGQKRKMNQDYVFVSENPVGNLPNLFVVADGMGGHNAGDYASSHAVQTLVDEIRRDADFNPIKVIRHAIETANTEILERSRREEHLRGMGTTIVVCTVVGHYAYVANVGDSRLYVIQGEIHQVTKDHSLVQEMVRMGEIKPEEARNHPDKNIITRALGAERTVDIDFFDLKLEPDSTILMCSDGLSNMVEDSKLEEIILDQTEELPKKGEKLLKEANQNGGKDNIAVILVEPFTNEVEKC</sequence>
<keyword evidence="3" id="KW-0378">Hydrolase</keyword>
<evidence type="ECO:0000313" key="9">
    <source>
        <dbReference type="EMBL" id="RGV66477.1"/>
    </source>
</evidence>
<dbReference type="PANTHER" id="PTHR13832:SF860">
    <property type="entry name" value="PROTEIN PHOSPHATASE PHPP"/>
    <property type="match status" value="1"/>
</dbReference>
<dbReference type="SUPFAM" id="SSF81606">
    <property type="entry name" value="PP2C-like"/>
    <property type="match status" value="1"/>
</dbReference>
<evidence type="ECO:0000313" key="3">
    <source>
        <dbReference type="EMBL" id="CUP13910.1"/>
    </source>
</evidence>
<evidence type="ECO:0000313" key="19">
    <source>
        <dbReference type="Proteomes" id="UP000095409"/>
    </source>
</evidence>
<evidence type="ECO:0000313" key="24">
    <source>
        <dbReference type="Proteomes" id="UP000265828"/>
    </source>
</evidence>
<evidence type="ECO:0000313" key="27">
    <source>
        <dbReference type="Proteomes" id="UP000284024"/>
    </source>
</evidence>
<dbReference type="Proteomes" id="UP000283585">
    <property type="component" value="Unassembled WGS sequence"/>
</dbReference>
<dbReference type="EMBL" id="QROE01000002">
    <property type="protein sequence ID" value="RHK96636.1"/>
    <property type="molecule type" value="Genomic_DNA"/>
</dbReference>
<dbReference type="Proteomes" id="UP000283928">
    <property type="component" value="Unassembled WGS sequence"/>
</dbReference>
<evidence type="ECO:0000313" key="22">
    <source>
        <dbReference type="Proteomes" id="UP000261222"/>
    </source>
</evidence>
<evidence type="ECO:0000313" key="14">
    <source>
        <dbReference type="EMBL" id="RHH20164.1"/>
    </source>
</evidence>
<reference evidence="21 22" key="2">
    <citation type="submission" date="2018-08" db="EMBL/GenBank/DDBJ databases">
        <title>A genome reference for cultivated species of the human gut microbiota.</title>
        <authorList>
            <person name="Zou Y."/>
            <person name="Xue W."/>
            <person name="Luo G."/>
        </authorList>
    </citation>
    <scope>NUCLEOTIDE SEQUENCE [LARGE SCALE GENOMIC DNA]</scope>
    <source>
        <strain evidence="9 24">AF14-23</strain>
        <strain evidence="8 29">AF21-24</strain>
        <strain evidence="7 32">AF25-21</strain>
        <strain evidence="6 25">AF29-2BH</strain>
        <strain evidence="16 33">AF37-6AC</strain>
        <strain evidence="15 30">AF39-4</strain>
        <strain evidence="14 27">AM18-2AC</strain>
        <strain evidence="13 28">AM22-9LB</strain>
        <strain evidence="12 26">AM27-32LB</strain>
        <strain evidence="11 31">AM29-25AC</strain>
        <strain evidence="10 23">AM37-4AC</strain>
        <strain evidence="5 21">OM03-6</strain>
        <strain evidence="4 22">OM06-11AA</strain>
    </source>
</reference>
<evidence type="ECO:0000313" key="7">
    <source>
        <dbReference type="EMBL" id="RGR51242.1"/>
    </source>
</evidence>
<reference evidence="19 20" key="1">
    <citation type="submission" date="2015-09" db="EMBL/GenBank/DDBJ databases">
        <authorList>
            <consortium name="Pathogen Informatics"/>
        </authorList>
    </citation>
    <scope>NUCLEOTIDE SEQUENCE [LARGE SCALE GENOMIC DNA]</scope>
    <source>
        <strain evidence="2 19">2789STDY5608837</strain>
        <strain evidence="3 20">2789STDY5834921</strain>
    </source>
</reference>
<gene>
    <name evidence="3" type="primary">stp_1</name>
    <name evidence="18" type="synonym">stp_2</name>
    <name evidence="16" type="ORF">DW021_01905</name>
    <name evidence="15" type="ORF">DW040_05420</name>
    <name evidence="14" type="ORF">DW222_05060</name>
    <name evidence="13" type="ORF">DW272_05445</name>
    <name evidence="12" type="ORF">DW723_00225</name>
    <name evidence="11" type="ORF">DW767_01590</name>
    <name evidence="10" type="ORF">DW859_05175</name>
    <name evidence="9" type="ORF">DWW07_01930</name>
    <name evidence="8" type="ORF">DWX77_01855</name>
    <name evidence="7" type="ORF">DWY46_01120</name>
    <name evidence="6" type="ORF">DWZ12_10475</name>
    <name evidence="5" type="ORF">DXB38_05460</name>
    <name evidence="4" type="ORF">DXB81_06930</name>
    <name evidence="17" type="ORF">EAI82_01405</name>
    <name evidence="2" type="ORF">ERS852394_00980</name>
    <name evidence="3" type="ORF">ERS852533_00418</name>
    <name evidence="18" type="ORF">ROSSTS7063_01496</name>
</gene>
<organism evidence="3 20">
    <name type="scientific">Blautia obeum</name>
    <dbReference type="NCBI Taxonomy" id="40520"/>
    <lineage>
        <taxon>Bacteria</taxon>
        <taxon>Bacillati</taxon>
        <taxon>Bacillota</taxon>
        <taxon>Clostridia</taxon>
        <taxon>Lachnospirales</taxon>
        <taxon>Lachnospiraceae</taxon>
        <taxon>Blautia</taxon>
    </lineage>
</organism>
<accession>A0A174KXJ7</accession>
<dbReference type="EMBL" id="QRJH01000002">
    <property type="protein sequence ID" value="RHH20164.1"/>
    <property type="molecule type" value="Genomic_DNA"/>
</dbReference>
<dbReference type="GO" id="GO:0004722">
    <property type="term" value="F:protein serine/threonine phosphatase activity"/>
    <property type="evidence" value="ECO:0007669"/>
    <property type="project" value="UniProtKB-EC"/>
</dbReference>
<evidence type="ECO:0000313" key="28">
    <source>
        <dbReference type="Proteomes" id="UP000284220"/>
    </source>
</evidence>
<evidence type="ECO:0000313" key="32">
    <source>
        <dbReference type="Proteomes" id="UP000285839"/>
    </source>
</evidence>
<dbReference type="OrthoDB" id="9801841at2"/>
<dbReference type="Proteomes" id="UP000284267">
    <property type="component" value="Unassembled WGS sequence"/>
</dbReference>
<dbReference type="EMBL" id="CABHNB010000020">
    <property type="protein sequence ID" value="VUX04704.1"/>
    <property type="molecule type" value="Genomic_DNA"/>
</dbReference>
<dbReference type="Proteomes" id="UP000095409">
    <property type="component" value="Unassembled WGS sequence"/>
</dbReference>
<evidence type="ECO:0000313" key="11">
    <source>
        <dbReference type="EMBL" id="RHE15874.1"/>
    </source>
</evidence>
<dbReference type="Pfam" id="PF13672">
    <property type="entry name" value="PP2C_2"/>
    <property type="match status" value="1"/>
</dbReference>
<dbReference type="EMBL" id="QRZI01000001">
    <property type="protein sequence ID" value="RGV66477.1"/>
    <property type="molecule type" value="Genomic_DNA"/>
</dbReference>
<evidence type="ECO:0000313" key="25">
    <source>
        <dbReference type="Proteomes" id="UP000283585"/>
    </source>
</evidence>
<evidence type="ECO:0000313" key="15">
    <source>
        <dbReference type="EMBL" id="RHK96636.1"/>
    </source>
</evidence>
<evidence type="ECO:0000313" key="26">
    <source>
        <dbReference type="Proteomes" id="UP000283928"/>
    </source>
</evidence>
<dbReference type="GeneID" id="79805165"/>
<evidence type="ECO:0000313" key="5">
    <source>
        <dbReference type="EMBL" id="RGN88519.1"/>
    </source>
</evidence>
<dbReference type="EMBL" id="QRHZ01000002">
    <property type="protein sequence ID" value="RHG18733.1"/>
    <property type="molecule type" value="Genomic_DNA"/>
</dbReference>
<evidence type="ECO:0000313" key="31">
    <source>
        <dbReference type="Proteomes" id="UP000284644"/>
    </source>
</evidence>
<dbReference type="InterPro" id="IPR015655">
    <property type="entry name" value="PP2C"/>
</dbReference>
<keyword evidence="35" id="KW-1185">Reference proteome</keyword>
<dbReference type="EMBL" id="QRSS01000011">
    <property type="protein sequence ID" value="RGQ04294.1"/>
    <property type="molecule type" value="Genomic_DNA"/>
</dbReference>
<evidence type="ECO:0000313" key="33">
    <source>
        <dbReference type="Proteomes" id="UP000285897"/>
    </source>
</evidence>
<proteinExistence type="predicted"/>
<name>A0A174KXJ7_9FIRM</name>
<dbReference type="EMBL" id="CZBA01000002">
    <property type="protein sequence ID" value="CUP13910.1"/>
    <property type="molecule type" value="Genomic_DNA"/>
</dbReference>
<feature type="domain" description="PPM-type phosphatase" evidence="1">
    <location>
        <begin position="2"/>
        <end position="240"/>
    </location>
</feature>
<dbReference type="Proteomes" id="UP000261105">
    <property type="component" value="Unassembled WGS sequence"/>
</dbReference>
<evidence type="ECO:0000313" key="2">
    <source>
        <dbReference type="EMBL" id="CUN82569.1"/>
    </source>
</evidence>
<dbReference type="EMBL" id="QRVV01000003">
    <property type="protein sequence ID" value="RGS75788.1"/>
    <property type="molecule type" value="Genomic_DNA"/>
</dbReference>
<evidence type="ECO:0000313" key="6">
    <source>
        <dbReference type="EMBL" id="RGQ04294.1"/>
    </source>
</evidence>
<dbReference type="EMBL" id="QSKO01000001">
    <property type="protein sequence ID" value="RHE78454.1"/>
    <property type="molecule type" value="Genomic_DNA"/>
</dbReference>
<dbReference type="PROSITE" id="PS51746">
    <property type="entry name" value="PPM_2"/>
    <property type="match status" value="1"/>
</dbReference>
<dbReference type="SMART" id="SM00332">
    <property type="entry name" value="PP2Cc"/>
    <property type="match status" value="1"/>
</dbReference>
<dbReference type="Proteomes" id="UP000095413">
    <property type="component" value="Unassembled WGS sequence"/>
</dbReference>
<dbReference type="AlphaFoldDB" id="A0A174KXJ7"/>
<dbReference type="CDD" id="cd00143">
    <property type="entry name" value="PP2Cc"/>
    <property type="match status" value="1"/>
</dbReference>
<evidence type="ECO:0000313" key="17">
    <source>
        <dbReference type="EMBL" id="RYT68857.1"/>
    </source>
</evidence>
<evidence type="ECO:0000313" key="21">
    <source>
        <dbReference type="Proteomes" id="UP000261105"/>
    </source>
</evidence>
<evidence type="ECO:0000313" key="34">
    <source>
        <dbReference type="Proteomes" id="UP000293506"/>
    </source>
</evidence>
<dbReference type="Proteomes" id="UP000284220">
    <property type="component" value="Unassembled WGS sequence"/>
</dbReference>
<dbReference type="InterPro" id="IPR001932">
    <property type="entry name" value="PPM-type_phosphatase-like_dom"/>
</dbReference>
<evidence type="ECO:0000313" key="10">
    <source>
        <dbReference type="EMBL" id="RHC09375.1"/>
    </source>
</evidence>
<evidence type="ECO:0000313" key="35">
    <source>
        <dbReference type="Proteomes" id="UP000409147"/>
    </source>
</evidence>
<dbReference type="EC" id="3.1.3.16" evidence="3"/>